<dbReference type="PANTHER" id="PTHR43317">
    <property type="entry name" value="THERMOSPERMINE SYNTHASE ACAULIS5"/>
    <property type="match status" value="1"/>
</dbReference>
<dbReference type="SUPFAM" id="SSF53335">
    <property type="entry name" value="S-adenosyl-L-methionine-dependent methyltransferases"/>
    <property type="match status" value="1"/>
</dbReference>
<evidence type="ECO:0000256" key="1">
    <source>
        <dbReference type="ARBA" id="ARBA00023115"/>
    </source>
</evidence>
<organism evidence="2 3">
    <name type="scientific">Paenibacillus hodogayensis</name>
    <dbReference type="NCBI Taxonomy" id="279208"/>
    <lineage>
        <taxon>Bacteria</taxon>
        <taxon>Bacillati</taxon>
        <taxon>Bacillota</taxon>
        <taxon>Bacilli</taxon>
        <taxon>Bacillales</taxon>
        <taxon>Paenibacillaceae</taxon>
        <taxon>Paenibacillus</taxon>
    </lineage>
</organism>
<dbReference type="Gene3D" id="3.40.50.150">
    <property type="entry name" value="Vaccinia Virus protein VP39"/>
    <property type="match status" value="1"/>
</dbReference>
<reference evidence="2 3" key="1">
    <citation type="submission" date="2024-09" db="EMBL/GenBank/DDBJ databases">
        <authorList>
            <person name="Sun Q."/>
            <person name="Mori K."/>
        </authorList>
    </citation>
    <scope>NUCLEOTIDE SEQUENCE [LARGE SCALE GENOMIC DNA]</scope>
    <source>
        <strain evidence="2 3">JCM 12520</strain>
    </source>
</reference>
<protein>
    <submittedName>
        <fullName evidence="2">Spermidine synthase</fullName>
    </submittedName>
</protein>
<dbReference type="NCBIfam" id="NF037959">
    <property type="entry name" value="MFS_SpdSyn"/>
    <property type="match status" value="1"/>
</dbReference>
<name>A0ABV5VZT8_9BACL</name>
<proteinExistence type="predicted"/>
<evidence type="ECO:0000313" key="3">
    <source>
        <dbReference type="Proteomes" id="UP001589619"/>
    </source>
</evidence>
<keyword evidence="1" id="KW-0620">Polyamine biosynthesis</keyword>
<keyword evidence="3" id="KW-1185">Reference proteome</keyword>
<sequence>MYDTEELYGEKGKFRTLQFSDEAVQGAIDLNNPGRILFEYVRGIVHLMEFNSPFFEDAFVIGHGIGTVARHFAERRVKAAELDAKVVSISRDYFGYAGDRVVVGDGRRILEEEADRAYDYIVLDAFTEKGTPSHFTSREFFSLALSKLDPRGAVIMNLFGKSGHHERIQAIHATLGEQFAYTKSFTIPSRGRTDVLNVIMVGRNRPIGYQARHMAGFAEFDPGPGRIIVDGDDWPRS</sequence>
<evidence type="ECO:0000313" key="2">
    <source>
        <dbReference type="EMBL" id="MFB9753825.1"/>
    </source>
</evidence>
<dbReference type="Pfam" id="PF01564">
    <property type="entry name" value="Spermine_synth"/>
    <property type="match status" value="1"/>
</dbReference>
<dbReference type="EMBL" id="JBHMAG010000013">
    <property type="protein sequence ID" value="MFB9753825.1"/>
    <property type="molecule type" value="Genomic_DNA"/>
</dbReference>
<dbReference type="CDD" id="cd02440">
    <property type="entry name" value="AdoMet_MTases"/>
    <property type="match status" value="1"/>
</dbReference>
<comment type="caution">
    <text evidence="2">The sequence shown here is derived from an EMBL/GenBank/DDBJ whole genome shotgun (WGS) entry which is preliminary data.</text>
</comment>
<dbReference type="PANTHER" id="PTHR43317:SF1">
    <property type="entry name" value="THERMOSPERMINE SYNTHASE ACAULIS5"/>
    <property type="match status" value="1"/>
</dbReference>
<dbReference type="RefSeq" id="WP_344915060.1">
    <property type="nucleotide sequence ID" value="NZ_BAAAYO010000014.1"/>
</dbReference>
<dbReference type="InterPro" id="IPR029063">
    <property type="entry name" value="SAM-dependent_MTases_sf"/>
</dbReference>
<accession>A0ABV5VZT8</accession>
<dbReference type="Proteomes" id="UP001589619">
    <property type="component" value="Unassembled WGS sequence"/>
</dbReference>
<gene>
    <name evidence="2" type="ORF">ACFFNY_19830</name>
</gene>